<gene>
    <name evidence="1" type="ORF">ANCCAN_30486</name>
</gene>
<dbReference type="GO" id="GO:1904262">
    <property type="term" value="P:negative regulation of TORC1 signaling"/>
    <property type="evidence" value="ECO:0007669"/>
    <property type="project" value="TreeGrafter"/>
</dbReference>
<evidence type="ECO:0000313" key="2">
    <source>
        <dbReference type="Proteomes" id="UP000252519"/>
    </source>
</evidence>
<proteinExistence type="predicted"/>
<dbReference type="Pfam" id="PF04636">
    <property type="entry name" value="PA26"/>
    <property type="match status" value="1"/>
</dbReference>
<dbReference type="OrthoDB" id="337464at2759"/>
<dbReference type="AlphaFoldDB" id="A0A368EYP8"/>
<dbReference type="PANTHER" id="PTHR12474:SF0">
    <property type="entry name" value="SESTRIN HOMOLOG"/>
    <property type="match status" value="1"/>
</dbReference>
<dbReference type="EMBL" id="JOJR01024893">
    <property type="protein sequence ID" value="RCN23825.1"/>
    <property type="molecule type" value="Genomic_DNA"/>
</dbReference>
<evidence type="ECO:0000313" key="1">
    <source>
        <dbReference type="EMBL" id="RCN23825.1"/>
    </source>
</evidence>
<reference evidence="1 2" key="1">
    <citation type="submission" date="2014-10" db="EMBL/GenBank/DDBJ databases">
        <title>Draft genome of the hookworm Ancylostoma caninum.</title>
        <authorList>
            <person name="Mitreva M."/>
        </authorList>
    </citation>
    <scope>NUCLEOTIDE SEQUENCE [LARGE SCALE GENOMIC DNA]</scope>
    <source>
        <strain evidence="1 2">Baltimore</strain>
    </source>
</reference>
<accession>A0A368EYP8</accession>
<dbReference type="GO" id="GO:0070728">
    <property type="term" value="F:L-leucine binding"/>
    <property type="evidence" value="ECO:0007669"/>
    <property type="project" value="TreeGrafter"/>
</dbReference>
<dbReference type="STRING" id="29170.A0A368EYP8"/>
<keyword evidence="2" id="KW-1185">Reference proteome</keyword>
<dbReference type="GO" id="GO:0071233">
    <property type="term" value="P:cellular response to L-leucine"/>
    <property type="evidence" value="ECO:0007669"/>
    <property type="project" value="TreeGrafter"/>
</dbReference>
<dbReference type="PANTHER" id="PTHR12474">
    <property type="entry name" value="P53 REGULATED PA26 NUCLEAR PROTEIN SESTRIN"/>
    <property type="match status" value="1"/>
</dbReference>
<dbReference type="GO" id="GO:0005634">
    <property type="term" value="C:nucleus"/>
    <property type="evidence" value="ECO:0007669"/>
    <property type="project" value="InterPro"/>
</dbReference>
<dbReference type="GO" id="GO:0016684">
    <property type="term" value="F:oxidoreductase activity, acting on peroxide as acceptor"/>
    <property type="evidence" value="ECO:0007669"/>
    <property type="project" value="TreeGrafter"/>
</dbReference>
<dbReference type="GO" id="GO:1990253">
    <property type="term" value="P:cellular response to leucine starvation"/>
    <property type="evidence" value="ECO:0007669"/>
    <property type="project" value="TreeGrafter"/>
</dbReference>
<dbReference type="GO" id="GO:1901031">
    <property type="term" value="P:regulation of response to reactive oxygen species"/>
    <property type="evidence" value="ECO:0007669"/>
    <property type="project" value="InterPro"/>
</dbReference>
<dbReference type="Proteomes" id="UP000252519">
    <property type="component" value="Unassembled WGS sequence"/>
</dbReference>
<protein>
    <submittedName>
        <fullName evidence="1">Uncharacterized protein</fullName>
    </submittedName>
</protein>
<dbReference type="InterPro" id="IPR006730">
    <property type="entry name" value="Sestrin"/>
</dbReference>
<comment type="caution">
    <text evidence="1">The sequence shown here is derived from an EMBL/GenBank/DDBJ whole genome shotgun (WGS) entry which is preliminary data.</text>
</comment>
<sequence length="211" mass="24289">MATLRRPTIDGGEISANNALHFLALADGSSDVHSGGESPVGNSGDEEAVFSYQKEFGYVDFAARKDTAKTFKIHEFTWDHGFNLLNDLIPESAQNLDDKFDLTQKLTYSFMGGYENVDTTVYRSAVWNYIHALFGIRHDDYDYAKVSTAFALLRTEKQPCFVYPEEFFYILVSFPFFVIHDFPFENMLLERIEMQIFNCLPCDSRIHVFFF</sequence>
<dbReference type="GO" id="GO:0016239">
    <property type="term" value="P:positive regulation of macroautophagy"/>
    <property type="evidence" value="ECO:0007669"/>
    <property type="project" value="TreeGrafter"/>
</dbReference>
<organism evidence="1 2">
    <name type="scientific">Ancylostoma caninum</name>
    <name type="common">Dog hookworm</name>
    <dbReference type="NCBI Taxonomy" id="29170"/>
    <lineage>
        <taxon>Eukaryota</taxon>
        <taxon>Metazoa</taxon>
        <taxon>Ecdysozoa</taxon>
        <taxon>Nematoda</taxon>
        <taxon>Chromadorea</taxon>
        <taxon>Rhabditida</taxon>
        <taxon>Rhabditina</taxon>
        <taxon>Rhabditomorpha</taxon>
        <taxon>Strongyloidea</taxon>
        <taxon>Ancylostomatidae</taxon>
        <taxon>Ancylostomatinae</taxon>
        <taxon>Ancylostoma</taxon>
    </lineage>
</organism>
<name>A0A368EYP8_ANCCA</name>